<sequence length="359" mass="39454">MNKNRLIRHRTSIRALLCGALAVLLALPAAPRASAEPDISVYAEGRPIRFETPPLMLGDTTMVPFRPVFEALGLKVQWDADTQTVTGTGDALMIRLQIGSAQADINGAVKRMPLAPRLVGSTAYVPLRFVGEATGREVVWNEEGPTVTIGPARDLFVYEGETKDGVREGRGKLYWNGALLYEGEFRRGLPDGRGVKYYADGTVMYEGGFSAGAMEGKGKLYRSDGTLWYDATFDDNGINGPGTCYFPQGHRLVGSFRDGVPEGPGEYYYGDGTLRFVGVWKNGTRNGFGTWYYANGKPFFEGELEYSYPLHGKLYYESGTLKYEGKLNRDFAPDGEGTLYAEDGTVRFRGSFDDGVPVK</sequence>
<proteinExistence type="predicted"/>
<feature type="signal peptide" evidence="2">
    <location>
        <begin position="1"/>
        <end position="35"/>
    </location>
</feature>
<accession>A0A2V5KCA3</accession>
<dbReference type="Pfam" id="PF07833">
    <property type="entry name" value="Cu_amine_oxidN1"/>
    <property type="match status" value="1"/>
</dbReference>
<feature type="chain" id="PRO_5016173289" description="Copper amine oxidase-like N-terminal domain-containing protein" evidence="2">
    <location>
        <begin position="36"/>
        <end position="359"/>
    </location>
</feature>
<gene>
    <name evidence="4" type="ORF">DLM86_24110</name>
</gene>
<dbReference type="OrthoDB" id="38457at2"/>
<dbReference type="EMBL" id="QJVJ01000012">
    <property type="protein sequence ID" value="PYI51510.1"/>
    <property type="molecule type" value="Genomic_DNA"/>
</dbReference>
<dbReference type="PANTHER" id="PTHR43215">
    <property type="entry name" value="RADIAL SPOKE HEAD 1 HOMOLOG"/>
    <property type="match status" value="1"/>
</dbReference>
<comment type="caution">
    <text evidence="4">The sequence shown here is derived from an EMBL/GenBank/DDBJ whole genome shotgun (WGS) entry which is preliminary data.</text>
</comment>
<keyword evidence="1" id="KW-0677">Repeat</keyword>
<feature type="domain" description="Copper amine oxidase-like N-terminal" evidence="3">
    <location>
        <begin position="44"/>
        <end position="149"/>
    </location>
</feature>
<protein>
    <recommendedName>
        <fullName evidence="3">Copper amine oxidase-like N-terminal domain-containing protein</fullName>
    </recommendedName>
</protein>
<organism evidence="4 5">
    <name type="scientific">Paenibacillus flagellatus</name>
    <dbReference type="NCBI Taxonomy" id="2211139"/>
    <lineage>
        <taxon>Bacteria</taxon>
        <taxon>Bacillati</taxon>
        <taxon>Bacillota</taxon>
        <taxon>Bacilli</taxon>
        <taxon>Bacillales</taxon>
        <taxon>Paenibacillaceae</taxon>
        <taxon>Paenibacillus</taxon>
    </lineage>
</organism>
<dbReference type="SUPFAM" id="SSF82185">
    <property type="entry name" value="Histone H3 K4-specific methyltransferase SET7/9 N-terminal domain"/>
    <property type="match status" value="2"/>
</dbReference>
<name>A0A2V5KCA3_9BACL</name>
<dbReference type="InterPro" id="IPR036582">
    <property type="entry name" value="Mao_N_sf"/>
</dbReference>
<dbReference type="Pfam" id="PF02493">
    <property type="entry name" value="MORN"/>
    <property type="match status" value="6"/>
</dbReference>
<dbReference type="InterPro" id="IPR012854">
    <property type="entry name" value="Cu_amine_oxidase-like_N"/>
</dbReference>
<dbReference type="AlphaFoldDB" id="A0A2V5KCA3"/>
<dbReference type="PANTHER" id="PTHR43215:SF14">
    <property type="entry name" value="RADIAL SPOKE HEAD 1 HOMOLOG"/>
    <property type="match status" value="1"/>
</dbReference>
<dbReference type="Gene3D" id="3.30.457.10">
    <property type="entry name" value="Copper amine oxidase-like, N-terminal domain"/>
    <property type="match status" value="1"/>
</dbReference>
<dbReference type="Proteomes" id="UP000247476">
    <property type="component" value="Unassembled WGS sequence"/>
</dbReference>
<dbReference type="SUPFAM" id="SSF55383">
    <property type="entry name" value="Copper amine oxidase, domain N"/>
    <property type="match status" value="1"/>
</dbReference>
<keyword evidence="5" id="KW-1185">Reference proteome</keyword>
<evidence type="ECO:0000256" key="2">
    <source>
        <dbReference type="SAM" id="SignalP"/>
    </source>
</evidence>
<keyword evidence="2" id="KW-0732">Signal</keyword>
<evidence type="ECO:0000259" key="3">
    <source>
        <dbReference type="Pfam" id="PF07833"/>
    </source>
</evidence>
<dbReference type="SMART" id="SM00698">
    <property type="entry name" value="MORN"/>
    <property type="match status" value="5"/>
</dbReference>
<evidence type="ECO:0000313" key="4">
    <source>
        <dbReference type="EMBL" id="PYI51510.1"/>
    </source>
</evidence>
<evidence type="ECO:0000256" key="1">
    <source>
        <dbReference type="ARBA" id="ARBA00022737"/>
    </source>
</evidence>
<dbReference type="Gene3D" id="2.20.110.10">
    <property type="entry name" value="Histone H3 K4-specific methyltransferase SET7/9 N-terminal domain"/>
    <property type="match status" value="3"/>
</dbReference>
<dbReference type="GO" id="GO:0005829">
    <property type="term" value="C:cytosol"/>
    <property type="evidence" value="ECO:0007669"/>
    <property type="project" value="TreeGrafter"/>
</dbReference>
<evidence type="ECO:0000313" key="5">
    <source>
        <dbReference type="Proteomes" id="UP000247476"/>
    </source>
</evidence>
<reference evidence="4 5" key="1">
    <citation type="submission" date="2018-05" db="EMBL/GenBank/DDBJ databases">
        <title>Paenibacillus flagellatus sp. nov., isolated from selenium mineral soil.</title>
        <authorList>
            <person name="Dai X."/>
        </authorList>
    </citation>
    <scope>NUCLEOTIDE SEQUENCE [LARGE SCALE GENOMIC DNA]</scope>
    <source>
        <strain evidence="4 5">DXL2</strain>
    </source>
</reference>
<dbReference type="InterPro" id="IPR003409">
    <property type="entry name" value="MORN"/>
</dbReference>
<dbReference type="RefSeq" id="WP_110842632.1">
    <property type="nucleotide sequence ID" value="NZ_QJVJ01000012.1"/>
</dbReference>